<keyword evidence="2" id="KW-1185">Reference proteome</keyword>
<organism evidence="1 2">
    <name type="scientific">Naganishia vaughanmartiniae</name>
    <dbReference type="NCBI Taxonomy" id="1424756"/>
    <lineage>
        <taxon>Eukaryota</taxon>
        <taxon>Fungi</taxon>
        <taxon>Dikarya</taxon>
        <taxon>Basidiomycota</taxon>
        <taxon>Agaricomycotina</taxon>
        <taxon>Tremellomycetes</taxon>
        <taxon>Filobasidiales</taxon>
        <taxon>Filobasidiaceae</taxon>
        <taxon>Naganishia</taxon>
    </lineage>
</organism>
<proteinExistence type="predicted"/>
<name>A0ACC2XIS6_9TREE</name>
<protein>
    <submittedName>
        <fullName evidence="1">Uncharacterized protein</fullName>
    </submittedName>
</protein>
<dbReference type="Proteomes" id="UP001243375">
    <property type="component" value="Unassembled WGS sequence"/>
</dbReference>
<accession>A0ACC2XIS6</accession>
<gene>
    <name evidence="1" type="ORF">QFC22_001518</name>
</gene>
<dbReference type="EMBL" id="JASBWU010000003">
    <property type="protein sequence ID" value="KAJ9123319.1"/>
    <property type="molecule type" value="Genomic_DNA"/>
</dbReference>
<evidence type="ECO:0000313" key="2">
    <source>
        <dbReference type="Proteomes" id="UP001243375"/>
    </source>
</evidence>
<evidence type="ECO:0000313" key="1">
    <source>
        <dbReference type="EMBL" id="KAJ9123319.1"/>
    </source>
</evidence>
<sequence length="210" mass="23207">MNAFKHCSMSSFFSDDDQDDQEQGRGQIQRQEPAGSRRGRSAPRLARHLRPTTATTSDTASVPALGQEDEIPFRSDAGYAGNSRRVALGGLDLGLDEDELFGGAGDVPAEAQGQLLADIGIGGAQDEDEEEETDVKRLTKVWVRERGTPEIMQWEGELVEECLHRLQQQVSPRRERRDQARDMSQADVIAAGRELDWGNSGDRLFGTLRP</sequence>
<comment type="caution">
    <text evidence="1">The sequence shown here is derived from an EMBL/GenBank/DDBJ whole genome shotgun (WGS) entry which is preliminary data.</text>
</comment>
<reference evidence="1" key="1">
    <citation type="submission" date="2023-04" db="EMBL/GenBank/DDBJ databases">
        <title>Draft Genome sequencing of Naganishia species isolated from polar environments using Oxford Nanopore Technology.</title>
        <authorList>
            <person name="Leo P."/>
            <person name="Venkateswaran K."/>
        </authorList>
    </citation>
    <scope>NUCLEOTIDE SEQUENCE</scope>
    <source>
        <strain evidence="1">MNA-CCFEE 5425</strain>
    </source>
</reference>